<feature type="non-terminal residue" evidence="1">
    <location>
        <position position="1157"/>
    </location>
</feature>
<evidence type="ECO:0008006" key="3">
    <source>
        <dbReference type="Google" id="ProtNLM"/>
    </source>
</evidence>
<name>A0A5J4V9K1_9EUKA</name>
<accession>A0A5J4V9K1</accession>
<dbReference type="SUPFAM" id="SSF51126">
    <property type="entry name" value="Pectin lyase-like"/>
    <property type="match status" value="2"/>
</dbReference>
<sequence>FSNIQLFGSGIGATINTQLQTGNQLLIKDSEFIQCKSYDSNGGAIYLNIDNGGQATISNSSFNQCEAYSGGGIHVYLFNENSILELVNLNFENCSAEYGGGLDVQIYNGGQLSITGSTSFQNCESNQSGGGFYLQIQGGNVNFSSTDQIIFDNCKGKHGGGLLVIAEDDGQLSISSSILFNNCKSINIDNNGYGGGFYLQSNGSESSILITGQIKFENCSSYLGGGMYIRIYNQSTAKINNTSFKDCSGEKGGGIYFSINEGGQISIKDQCLFRECKSISNNGGGIYSYIYDGTINIQDTTFDICTCTQPGNGGALCLIQESSSIIFIINSSFINCKTILNPLDQSYGWGGAIRISTSITAENLNESNFLMRDLIFSGCSAVNSIGNNIHIESVNTVATGESIKNGNLLTVNETTNLYENKLYGSDYMGIDESKTINGNAPISNHEPLFVNPPSQIFLNPYLVNAFDGIDNVFCGESDMPQAEADNYSKQPISTSSFSNSLLTISETGDLSLLGLHFDNLNPSSTNALMSITSSDNTQQPKITIIDCEFNQDSSFYSSSNSSSSSSLSHSIISINGGQMIQISKGFQPINYTEIIESTFSNIQLSEGSNGLIINAHIYKGSLLKIQGCQFIECKGSTYGAAIFLFLNNEGQTIISNSSFIQCEANDGGGVYAVIFSGGQMIIDGQCKFTECKASNYGGGIWVEFHNLNDQFTIEDGVKLEDCTSTWGGGIYLNINNGCKANILNQCLFRECKSISGNGGGIYSYINNGTVNIDDTIFDSCTSTQPGDGGALCLIQGELSIISITNSSFINCKIISNSSDQSFGWGGAIRISTSITSENLNESNFLMRDLIFSGCSAVNSIGNNLHIISVNTLSTGEAIKNGNLLTVKDISNPPNIISDLYTSLQYAYDYMGINDSIESSNPGTTNLDLHNPLFEQSFTSNVPNPTYIDSINGKDLKFCGQLQIMCQTIKYAIDRNPTPLSGNPPPDINYSIIMTSNTELDTDIQINSTTLHNGYIIIKSDEYSPEAGNDIYIKRLISTSSFSNFLFTISETGNLSLLGLHFDNLNPSSTNALMSITSSDNAQEPNITIIDCKFNQDSSSYLSSSSNYGGGLYSSIYSEAEIIITNTLQFINCEGSLGGGWYAVLNEGSININPTEQI</sequence>
<evidence type="ECO:0000313" key="2">
    <source>
        <dbReference type="Proteomes" id="UP000324800"/>
    </source>
</evidence>
<dbReference type="AlphaFoldDB" id="A0A5J4V9K1"/>
<dbReference type="Proteomes" id="UP000324800">
    <property type="component" value="Unassembled WGS sequence"/>
</dbReference>
<comment type="caution">
    <text evidence="1">The sequence shown here is derived from an EMBL/GenBank/DDBJ whole genome shotgun (WGS) entry which is preliminary data.</text>
</comment>
<reference evidence="1 2" key="1">
    <citation type="submission" date="2019-03" db="EMBL/GenBank/DDBJ databases">
        <title>Single cell metagenomics reveals metabolic interactions within the superorganism composed of flagellate Streblomastix strix and complex community of Bacteroidetes bacteria on its surface.</title>
        <authorList>
            <person name="Treitli S.C."/>
            <person name="Kolisko M."/>
            <person name="Husnik F."/>
            <person name="Keeling P."/>
            <person name="Hampl V."/>
        </authorList>
    </citation>
    <scope>NUCLEOTIDE SEQUENCE [LARGE SCALE GENOMIC DNA]</scope>
    <source>
        <strain evidence="1">ST1C</strain>
    </source>
</reference>
<organism evidence="1 2">
    <name type="scientific">Streblomastix strix</name>
    <dbReference type="NCBI Taxonomy" id="222440"/>
    <lineage>
        <taxon>Eukaryota</taxon>
        <taxon>Metamonada</taxon>
        <taxon>Preaxostyla</taxon>
        <taxon>Oxymonadida</taxon>
        <taxon>Streblomastigidae</taxon>
        <taxon>Streblomastix</taxon>
    </lineage>
</organism>
<feature type="non-terminal residue" evidence="1">
    <location>
        <position position="1"/>
    </location>
</feature>
<gene>
    <name evidence="1" type="ORF">EZS28_025311</name>
</gene>
<dbReference type="EMBL" id="SNRW01008666">
    <property type="protein sequence ID" value="KAA6379162.1"/>
    <property type="molecule type" value="Genomic_DNA"/>
</dbReference>
<dbReference type="OrthoDB" id="19530at2759"/>
<dbReference type="InterPro" id="IPR011050">
    <property type="entry name" value="Pectin_lyase_fold/virulence"/>
</dbReference>
<proteinExistence type="predicted"/>
<protein>
    <recommendedName>
        <fullName evidence="3">Right handed beta helix domain-containing protein</fullName>
    </recommendedName>
</protein>
<evidence type="ECO:0000313" key="1">
    <source>
        <dbReference type="EMBL" id="KAA6379162.1"/>
    </source>
</evidence>